<evidence type="ECO:0000313" key="3">
    <source>
        <dbReference type="Proteomes" id="UP000297239"/>
    </source>
</evidence>
<keyword evidence="2" id="KW-0808">Transferase</keyword>
<evidence type="ECO:0000313" key="2">
    <source>
        <dbReference type="EMBL" id="TGK71804.1"/>
    </source>
</evidence>
<name>A0A6N4QEE6_9LEPT</name>
<dbReference type="Pfam" id="PF00535">
    <property type="entry name" value="Glycos_transf_2"/>
    <property type="match status" value="1"/>
</dbReference>
<dbReference type="Gene3D" id="3.90.550.10">
    <property type="entry name" value="Spore Coat Polysaccharide Biosynthesis Protein SpsA, Chain A"/>
    <property type="match status" value="1"/>
</dbReference>
<gene>
    <name evidence="2" type="ORF">EHQ18_07500</name>
</gene>
<dbReference type="AlphaFoldDB" id="A0A6N4QEE6"/>
<dbReference type="SUPFAM" id="SSF53448">
    <property type="entry name" value="Nucleotide-diphospho-sugar transferases"/>
    <property type="match status" value="1"/>
</dbReference>
<dbReference type="InterPro" id="IPR001173">
    <property type="entry name" value="Glyco_trans_2-like"/>
</dbReference>
<comment type="caution">
    <text evidence="2">The sequence shown here is derived from an EMBL/GenBank/DDBJ whole genome shotgun (WGS) entry which is preliminary data.</text>
</comment>
<organism evidence="2 3">
    <name type="scientific">Leptospira kanakyensis</name>
    <dbReference type="NCBI Taxonomy" id="2484968"/>
    <lineage>
        <taxon>Bacteria</taxon>
        <taxon>Pseudomonadati</taxon>
        <taxon>Spirochaetota</taxon>
        <taxon>Spirochaetia</taxon>
        <taxon>Leptospirales</taxon>
        <taxon>Leptospiraceae</taxon>
        <taxon>Leptospira</taxon>
    </lineage>
</organism>
<proteinExistence type="predicted"/>
<dbReference type="PANTHER" id="PTHR43685">
    <property type="entry name" value="GLYCOSYLTRANSFERASE"/>
    <property type="match status" value="1"/>
</dbReference>
<dbReference type="GO" id="GO:0016740">
    <property type="term" value="F:transferase activity"/>
    <property type="evidence" value="ECO:0007669"/>
    <property type="project" value="UniProtKB-KW"/>
</dbReference>
<accession>A0A6N4QEE6</accession>
<feature type="domain" description="Glycosyltransferase 2-like" evidence="1">
    <location>
        <begin position="25"/>
        <end position="162"/>
    </location>
</feature>
<dbReference type="Proteomes" id="UP000297239">
    <property type="component" value="Unassembled WGS sequence"/>
</dbReference>
<protein>
    <submittedName>
        <fullName evidence="2">Glycosyltransferase</fullName>
    </submittedName>
</protein>
<evidence type="ECO:0000259" key="1">
    <source>
        <dbReference type="Pfam" id="PF00535"/>
    </source>
</evidence>
<dbReference type="OrthoDB" id="305760at2"/>
<keyword evidence="3" id="KW-1185">Reference proteome</keyword>
<dbReference type="EMBL" id="RQFF01000016">
    <property type="protein sequence ID" value="TGK71804.1"/>
    <property type="molecule type" value="Genomic_DNA"/>
</dbReference>
<dbReference type="InterPro" id="IPR029044">
    <property type="entry name" value="Nucleotide-diphossugar_trans"/>
</dbReference>
<sequence length="310" mass="36475">MNEQNKDIDLHNISEYKKSYDKKVSVIIPTFNHGHLLERCLNSVLNQSYRNLEIVIVDNNSIDNTKEVIRYFRDKIQINYHLIQNNGIIAKSRNIGIQNSKGDFIAFLDSDDWWLPDKLEISMRYLEKGADLVYHDLWLYGINGIPFFFNKAKTRKLDVPVKRDLLLNGNAINNSSVVLRRSIVEKVGYLSEAREIIAGEDYDYWIRISEVTEKFQKIPICLGYYWIGGGNISSLVRYQRIFDFVYNQYNDFIQKCIGNRKPKWMGYAILLAKLNEREVDLSEILVCYRDIGIFNLAKLLLKWIYNNFTR</sequence>
<dbReference type="PANTHER" id="PTHR43685:SF2">
    <property type="entry name" value="GLYCOSYLTRANSFERASE 2-LIKE DOMAIN-CONTAINING PROTEIN"/>
    <property type="match status" value="1"/>
</dbReference>
<reference evidence="2" key="1">
    <citation type="journal article" date="2019" name="PLoS Negl. Trop. Dis.">
        <title>Revisiting the worldwide diversity of Leptospira species in the environment.</title>
        <authorList>
            <person name="Vincent A.T."/>
            <person name="Schiettekatte O."/>
            <person name="Bourhy P."/>
            <person name="Veyrier F.J."/>
            <person name="Picardeau M."/>
        </authorList>
    </citation>
    <scope>NUCLEOTIDE SEQUENCE [LARGE SCALE GENOMIC DNA]</scope>
    <source>
        <strain evidence="2">201800293</strain>
    </source>
</reference>
<dbReference type="InterPro" id="IPR050834">
    <property type="entry name" value="Glycosyltransf_2"/>
</dbReference>